<keyword evidence="3" id="KW-0560">Oxidoreductase</keyword>
<dbReference type="InterPro" id="IPR051312">
    <property type="entry name" value="Diverse_Substr_Oxidored"/>
</dbReference>
<dbReference type="Pfam" id="PF03450">
    <property type="entry name" value="CO_deh_flav_C"/>
    <property type="match status" value="1"/>
</dbReference>
<dbReference type="InterPro" id="IPR016166">
    <property type="entry name" value="FAD-bd_PCMH"/>
</dbReference>
<feature type="domain" description="FAD-binding PCMH-type" evidence="4">
    <location>
        <begin position="1"/>
        <end position="176"/>
    </location>
</feature>
<dbReference type="RefSeq" id="WP_069678920.1">
    <property type="nucleotide sequence ID" value="NZ_CP017253.2"/>
</dbReference>
<dbReference type="Gene3D" id="3.30.465.10">
    <property type="match status" value="1"/>
</dbReference>
<dbReference type="GO" id="GO:0071949">
    <property type="term" value="F:FAD binding"/>
    <property type="evidence" value="ECO:0007669"/>
    <property type="project" value="InterPro"/>
</dbReference>
<dbReference type="SMART" id="SM01092">
    <property type="entry name" value="CO_deh_flav_C"/>
    <property type="match status" value="1"/>
</dbReference>
<organism evidence="5 6">
    <name type="scientific">Clostridium taeniosporum</name>
    <dbReference type="NCBI Taxonomy" id="394958"/>
    <lineage>
        <taxon>Bacteria</taxon>
        <taxon>Bacillati</taxon>
        <taxon>Bacillota</taxon>
        <taxon>Clostridia</taxon>
        <taxon>Eubacteriales</taxon>
        <taxon>Clostridiaceae</taxon>
        <taxon>Clostridium</taxon>
    </lineage>
</organism>
<dbReference type="PANTHER" id="PTHR42659">
    <property type="entry name" value="XANTHINE DEHYDROGENASE SUBUNIT C-RELATED"/>
    <property type="match status" value="1"/>
</dbReference>
<dbReference type="PROSITE" id="PS51387">
    <property type="entry name" value="FAD_PCMH"/>
    <property type="match status" value="1"/>
</dbReference>
<dbReference type="GO" id="GO:0004854">
    <property type="term" value="F:xanthine dehydrogenase activity"/>
    <property type="evidence" value="ECO:0007669"/>
    <property type="project" value="InterPro"/>
</dbReference>
<dbReference type="Proteomes" id="UP000094652">
    <property type="component" value="Chromosome"/>
</dbReference>
<name>A0A1D7XHV1_9CLOT</name>
<dbReference type="GO" id="GO:0002197">
    <property type="term" value="C:xanthine dehydrogenase complex"/>
    <property type="evidence" value="ECO:0007669"/>
    <property type="project" value="InterPro"/>
</dbReference>
<evidence type="ECO:0000256" key="2">
    <source>
        <dbReference type="ARBA" id="ARBA00022827"/>
    </source>
</evidence>
<dbReference type="SUPFAM" id="SSF55447">
    <property type="entry name" value="CO dehydrogenase flavoprotein C-terminal domain-like"/>
    <property type="match status" value="1"/>
</dbReference>
<dbReference type="Gene3D" id="3.30.390.50">
    <property type="entry name" value="CO dehydrogenase flavoprotein, C-terminal domain"/>
    <property type="match status" value="1"/>
</dbReference>
<reference evidence="6" key="1">
    <citation type="submission" date="2016-09" db="EMBL/GenBank/DDBJ databases">
        <title>Genomics of Clostridium taeniosporum, an organism which forms endospores with ribbon-like appendages.</title>
        <authorList>
            <person name="Walker J.R."/>
        </authorList>
    </citation>
    <scope>NUCLEOTIDE SEQUENCE [LARGE SCALE GENOMIC DNA]</scope>
    <source>
        <strain evidence="6">1/k</strain>
    </source>
</reference>
<dbReference type="InterPro" id="IPR036683">
    <property type="entry name" value="CO_DH_flav_C_dom_sf"/>
</dbReference>
<dbReference type="FunFam" id="3.30.465.10:FF:000017">
    <property type="entry name" value="Xanthine dehydrogenase, FAD binding subunit"/>
    <property type="match status" value="1"/>
</dbReference>
<dbReference type="PANTHER" id="PTHR42659:SF9">
    <property type="entry name" value="XANTHINE DEHYDROGENASE FAD-BINDING SUBUNIT XDHB-RELATED"/>
    <property type="match status" value="1"/>
</dbReference>
<dbReference type="AlphaFoldDB" id="A0A1D7XHV1"/>
<gene>
    <name evidence="5" type="ORF">BGI42_03105</name>
</gene>
<dbReference type="KEGG" id="ctae:BGI42_03105"/>
<dbReference type="STRING" id="394958.BGI42_03105"/>
<dbReference type="NCBIfam" id="NF007427">
    <property type="entry name" value="PRK09971.1"/>
    <property type="match status" value="1"/>
</dbReference>
<dbReference type="OrthoDB" id="9789842at2"/>
<dbReference type="SUPFAM" id="SSF56176">
    <property type="entry name" value="FAD-binding/transporter-associated domain-like"/>
    <property type="match status" value="1"/>
</dbReference>
<dbReference type="InterPro" id="IPR005107">
    <property type="entry name" value="CO_DH_flav_C"/>
</dbReference>
<dbReference type="Pfam" id="PF00941">
    <property type="entry name" value="FAD_binding_5"/>
    <property type="match status" value="1"/>
</dbReference>
<protein>
    <submittedName>
        <fullName evidence="5">Xanthine dehydrogenase FAD-binding subunit XdhB</fullName>
    </submittedName>
</protein>
<dbReference type="EMBL" id="CP017253">
    <property type="protein sequence ID" value="AOR22760.1"/>
    <property type="molecule type" value="Genomic_DNA"/>
</dbReference>
<keyword evidence="2" id="KW-0274">FAD</keyword>
<accession>A0A1D7XHV1</accession>
<evidence type="ECO:0000313" key="5">
    <source>
        <dbReference type="EMBL" id="AOR22760.1"/>
    </source>
</evidence>
<evidence type="ECO:0000256" key="3">
    <source>
        <dbReference type="ARBA" id="ARBA00023002"/>
    </source>
</evidence>
<keyword evidence="6" id="KW-1185">Reference proteome</keyword>
<dbReference type="InterPro" id="IPR016169">
    <property type="entry name" value="FAD-bd_PCMH_sub2"/>
</dbReference>
<dbReference type="InterPro" id="IPR050031">
    <property type="entry name" value="XdhB_XDHase"/>
</dbReference>
<evidence type="ECO:0000313" key="6">
    <source>
        <dbReference type="Proteomes" id="UP000094652"/>
    </source>
</evidence>
<keyword evidence="1" id="KW-0285">Flavoprotein</keyword>
<evidence type="ECO:0000259" key="4">
    <source>
        <dbReference type="PROSITE" id="PS51387"/>
    </source>
</evidence>
<dbReference type="Gene3D" id="3.30.43.10">
    <property type="entry name" value="Uridine Diphospho-n-acetylenolpyruvylglucosamine Reductase, domain 2"/>
    <property type="match status" value="1"/>
</dbReference>
<dbReference type="InterPro" id="IPR016167">
    <property type="entry name" value="FAD-bd_PCMH_sub1"/>
</dbReference>
<evidence type="ECO:0000256" key="1">
    <source>
        <dbReference type="ARBA" id="ARBA00022630"/>
    </source>
</evidence>
<dbReference type="NCBIfam" id="NF043083">
    <property type="entry name" value="XdhB_XDHase"/>
    <property type="match status" value="1"/>
</dbReference>
<dbReference type="InterPro" id="IPR002346">
    <property type="entry name" value="Mopterin_DH_FAD-bd"/>
</dbReference>
<proteinExistence type="predicted"/>
<dbReference type="InterPro" id="IPR036318">
    <property type="entry name" value="FAD-bd_PCMH-like_sf"/>
</dbReference>
<sequence>MFDIKDILEPETLEEALELLDENKQLKIIAGGTDVLIKLHHHRMKDAELLSIRKIKGIDDINMLDDGSIEIGAMASFSKIFRNDIIQKYIKVLAEGAVSMGGPQIRNMATIGGNVCNGAVSADSAPSLFALNAKLKIKNKNSERIVPIEEFYLGPGKVDIKSNEILTNLIIKKEDYENLKGNYIKFSNRKAMDIAMVSVAVLSSIEDGKFNDLRIALGVSAPTPIRCNEAENYAKGIEATEENIKKISELAVKSSKSRNSWRASKDFREHLIKELTKRGIKKTMEVEGEENE</sequence>